<keyword evidence="2 5" id="KW-0812">Transmembrane</keyword>
<dbReference type="OrthoDB" id="27330at2"/>
<dbReference type="GO" id="GO:0071555">
    <property type="term" value="P:cell wall organization"/>
    <property type="evidence" value="ECO:0007669"/>
    <property type="project" value="UniProtKB-KW"/>
</dbReference>
<dbReference type="Gene3D" id="3.40.630.190">
    <property type="entry name" value="LCP protein"/>
    <property type="match status" value="1"/>
</dbReference>
<name>A0A2T4U7R1_9BACI</name>
<evidence type="ECO:0000256" key="1">
    <source>
        <dbReference type="ARBA" id="ARBA00006068"/>
    </source>
</evidence>
<dbReference type="Proteomes" id="UP000240509">
    <property type="component" value="Unassembled WGS sequence"/>
</dbReference>
<organism evidence="7 8">
    <name type="scientific">Alkalicoccus saliphilus</name>
    <dbReference type="NCBI Taxonomy" id="200989"/>
    <lineage>
        <taxon>Bacteria</taxon>
        <taxon>Bacillati</taxon>
        <taxon>Bacillota</taxon>
        <taxon>Bacilli</taxon>
        <taxon>Bacillales</taxon>
        <taxon>Bacillaceae</taxon>
        <taxon>Alkalicoccus</taxon>
    </lineage>
</organism>
<dbReference type="AlphaFoldDB" id="A0A2T4U7R1"/>
<comment type="similarity">
    <text evidence="1">Belongs to the LytR/CpsA/Psr (LCP) family.</text>
</comment>
<accession>A0A2T4U7R1</accession>
<dbReference type="PANTHER" id="PTHR33392">
    <property type="entry name" value="POLYISOPRENYL-TEICHOIC ACID--PEPTIDOGLYCAN TEICHOIC ACID TRANSFERASE TAGU"/>
    <property type="match status" value="1"/>
</dbReference>
<feature type="transmembrane region" description="Helical" evidence="5">
    <location>
        <begin position="21"/>
        <end position="44"/>
    </location>
</feature>
<dbReference type="RefSeq" id="WP_107584331.1">
    <property type="nucleotide sequence ID" value="NZ_PZJJ01000007.1"/>
</dbReference>
<dbReference type="PANTHER" id="PTHR33392:SF3">
    <property type="entry name" value="POLYISOPRENYL-TEICHOIC ACID--PEPTIDOGLYCAN TEICHOIC ACID TRANSFERASE TAGT"/>
    <property type="match status" value="1"/>
</dbReference>
<evidence type="ECO:0000313" key="8">
    <source>
        <dbReference type="Proteomes" id="UP000240509"/>
    </source>
</evidence>
<dbReference type="Pfam" id="PF03816">
    <property type="entry name" value="LytR_cpsA_psr"/>
    <property type="match status" value="1"/>
</dbReference>
<keyword evidence="5" id="KW-0472">Membrane</keyword>
<evidence type="ECO:0000256" key="2">
    <source>
        <dbReference type="ARBA" id="ARBA00022692"/>
    </source>
</evidence>
<evidence type="ECO:0000256" key="3">
    <source>
        <dbReference type="ARBA" id="ARBA00022968"/>
    </source>
</evidence>
<feature type="domain" description="Cell envelope-related transcriptional attenuator" evidence="6">
    <location>
        <begin position="95"/>
        <end position="242"/>
    </location>
</feature>
<keyword evidence="4 5" id="KW-1133">Transmembrane helix</keyword>
<keyword evidence="3" id="KW-0735">Signal-anchor</keyword>
<dbReference type="InterPro" id="IPR050922">
    <property type="entry name" value="LytR/CpsA/Psr_CW_biosynth"/>
</dbReference>
<proteinExistence type="inferred from homology"/>
<protein>
    <submittedName>
        <fullName evidence="7">Transcriptional regulator</fullName>
    </submittedName>
</protein>
<gene>
    <name evidence="7" type="ORF">C6Y45_06185</name>
</gene>
<keyword evidence="8" id="KW-1185">Reference proteome</keyword>
<dbReference type="InterPro" id="IPR004474">
    <property type="entry name" value="LytR_CpsA_psr"/>
</dbReference>
<dbReference type="EMBL" id="PZJJ01000007">
    <property type="protein sequence ID" value="PTL39414.1"/>
    <property type="molecule type" value="Genomic_DNA"/>
</dbReference>
<dbReference type="NCBIfam" id="TIGR00350">
    <property type="entry name" value="lytR_cpsA_psr"/>
    <property type="match status" value="1"/>
</dbReference>
<evidence type="ECO:0000256" key="4">
    <source>
        <dbReference type="ARBA" id="ARBA00022989"/>
    </source>
</evidence>
<comment type="caution">
    <text evidence="7">The sequence shown here is derived from an EMBL/GenBank/DDBJ whole genome shotgun (WGS) entry which is preliminary data.</text>
</comment>
<reference evidence="7 8" key="1">
    <citation type="submission" date="2018-03" db="EMBL/GenBank/DDBJ databases">
        <title>Alkalicoccus saliphilus sp. nov., isolated from a mineral pool.</title>
        <authorList>
            <person name="Zhao B."/>
        </authorList>
    </citation>
    <scope>NUCLEOTIDE SEQUENCE [LARGE SCALE GENOMIC DNA]</scope>
    <source>
        <strain evidence="7 8">6AG</strain>
    </source>
</reference>
<evidence type="ECO:0000256" key="5">
    <source>
        <dbReference type="SAM" id="Phobius"/>
    </source>
</evidence>
<sequence length="328" mass="36522">MVQSRFEDNQKRRRKTPFRRFLKIAAVVFTLLLLAGGAALIYVISQMNSVTTSAGQELERGRHSEYRTSPVDVSSDSFSILFLGVDDRGEDLSGRTDANILATFNKEEESVKLLSIPRDSLVEIPDRGNDKINHAHAFGGVDKSVETVENLFQLPVDYFVTINFVAFMEIVDAFGGVEVDSPMAFTESDSTDKSTVDIKEGVQTLDGEQALAYARMRKHDPRGDIGRGERQQEVVAGLLEKGASFRSITRFDDIMSSLENHMKTNLAFGDIMSMHSYACSQENIETLGLEGSDLSQDGIYYYDLDPASLEEVSARLRQHLDLEPAVEE</sequence>
<evidence type="ECO:0000313" key="7">
    <source>
        <dbReference type="EMBL" id="PTL39414.1"/>
    </source>
</evidence>
<evidence type="ECO:0000259" key="6">
    <source>
        <dbReference type="Pfam" id="PF03816"/>
    </source>
</evidence>